<organism evidence="2 3">
    <name type="scientific">Candidatus Accumulibacter cognatus</name>
    <dbReference type="NCBI Taxonomy" id="2954383"/>
    <lineage>
        <taxon>Bacteria</taxon>
        <taxon>Pseudomonadati</taxon>
        <taxon>Pseudomonadota</taxon>
        <taxon>Betaproteobacteria</taxon>
        <taxon>Candidatus Accumulibacter</taxon>
    </lineage>
</organism>
<accession>A0A080M559</accession>
<evidence type="ECO:0000313" key="2">
    <source>
        <dbReference type="EMBL" id="KFB76358.1"/>
    </source>
</evidence>
<evidence type="ECO:0000313" key="3">
    <source>
        <dbReference type="Proteomes" id="UP000021315"/>
    </source>
</evidence>
<dbReference type="RefSeq" id="WP_034949722.1">
    <property type="nucleotide sequence ID" value="NZ_JDST02000056.1"/>
</dbReference>
<gene>
    <name evidence="2" type="ORF">AW06_002501</name>
</gene>
<dbReference type="EMBL" id="JDST02000056">
    <property type="protein sequence ID" value="KFB76358.1"/>
    <property type="molecule type" value="Genomic_DNA"/>
</dbReference>
<keyword evidence="3" id="KW-1185">Reference proteome</keyword>
<proteinExistence type="predicted"/>
<protein>
    <submittedName>
        <fullName evidence="2">Uncharacterized protein</fullName>
    </submittedName>
</protein>
<sequence>MSELQDEVLTEDEVGALVKSSQRRLAKCRLDGQPVFPFFMVAGQPRYLRSQVLRTLATGVPATPTNTQPPGIAKEKRGRGRPRIHLQT</sequence>
<name>A0A080M559_9PROT</name>
<dbReference type="Proteomes" id="UP000021315">
    <property type="component" value="Unassembled WGS sequence"/>
</dbReference>
<reference evidence="2" key="1">
    <citation type="submission" date="2014-02" db="EMBL/GenBank/DDBJ databases">
        <title>Expanding our view of genomic diversity in Candidatus Accumulibacter clades.</title>
        <authorList>
            <person name="Skennerton C.T."/>
            <person name="Barr J.J."/>
            <person name="Slater F.R."/>
            <person name="Bond P.L."/>
            <person name="Tyson G.W."/>
        </authorList>
    </citation>
    <scope>NUCLEOTIDE SEQUENCE [LARGE SCALE GENOMIC DNA]</scope>
</reference>
<dbReference type="AlphaFoldDB" id="A0A080M559"/>
<feature type="region of interest" description="Disordered" evidence="1">
    <location>
        <begin position="60"/>
        <end position="88"/>
    </location>
</feature>
<comment type="caution">
    <text evidence="2">The sequence shown here is derived from an EMBL/GenBank/DDBJ whole genome shotgun (WGS) entry which is preliminary data.</text>
</comment>
<feature type="compositionally biased region" description="Basic residues" evidence="1">
    <location>
        <begin position="76"/>
        <end position="88"/>
    </location>
</feature>
<evidence type="ECO:0000256" key="1">
    <source>
        <dbReference type="SAM" id="MobiDB-lite"/>
    </source>
</evidence>